<protein>
    <submittedName>
        <fullName evidence="3">Expressed protein</fullName>
    </submittedName>
</protein>
<organism evidence="3 4">
    <name type="scientific">Phakopsora pachyrhizi</name>
    <name type="common">Asian soybean rust disease fungus</name>
    <dbReference type="NCBI Taxonomy" id="170000"/>
    <lineage>
        <taxon>Eukaryota</taxon>
        <taxon>Fungi</taxon>
        <taxon>Dikarya</taxon>
        <taxon>Basidiomycota</taxon>
        <taxon>Pucciniomycotina</taxon>
        <taxon>Pucciniomycetes</taxon>
        <taxon>Pucciniales</taxon>
        <taxon>Phakopsoraceae</taxon>
        <taxon>Phakopsora</taxon>
    </lineage>
</organism>
<feature type="chain" id="PRO_5043381603" evidence="2">
    <location>
        <begin position="23"/>
        <end position="464"/>
    </location>
</feature>
<evidence type="ECO:0000313" key="3">
    <source>
        <dbReference type="EMBL" id="CAH7687432.1"/>
    </source>
</evidence>
<gene>
    <name evidence="3" type="ORF">PPACK8108_LOCUS22210</name>
</gene>
<evidence type="ECO:0000256" key="1">
    <source>
        <dbReference type="SAM" id="MobiDB-lite"/>
    </source>
</evidence>
<dbReference type="EMBL" id="CALTRL010005871">
    <property type="protein sequence ID" value="CAH7687432.1"/>
    <property type="molecule type" value="Genomic_DNA"/>
</dbReference>
<evidence type="ECO:0000256" key="2">
    <source>
        <dbReference type="SAM" id="SignalP"/>
    </source>
</evidence>
<proteinExistence type="predicted"/>
<accession>A0AAV0BM46</accession>
<feature type="region of interest" description="Disordered" evidence="1">
    <location>
        <begin position="114"/>
        <end position="135"/>
    </location>
</feature>
<comment type="caution">
    <text evidence="3">The sequence shown here is derived from an EMBL/GenBank/DDBJ whole genome shotgun (WGS) entry which is preliminary data.</text>
</comment>
<dbReference type="Proteomes" id="UP001153365">
    <property type="component" value="Unassembled WGS sequence"/>
</dbReference>
<feature type="signal peptide" evidence="2">
    <location>
        <begin position="1"/>
        <end position="22"/>
    </location>
</feature>
<keyword evidence="4" id="KW-1185">Reference proteome</keyword>
<keyword evidence="2" id="KW-0732">Signal</keyword>
<name>A0AAV0BM46_PHAPC</name>
<dbReference type="AlphaFoldDB" id="A0AAV0BM46"/>
<evidence type="ECO:0000313" key="4">
    <source>
        <dbReference type="Proteomes" id="UP001153365"/>
    </source>
</evidence>
<reference evidence="3" key="1">
    <citation type="submission" date="2022-06" db="EMBL/GenBank/DDBJ databases">
        <authorList>
            <consortium name="SYNGENTA / RWTH Aachen University"/>
        </authorList>
    </citation>
    <scope>NUCLEOTIDE SEQUENCE</scope>
</reference>
<sequence>MSIILLKISWVLIASLELSVEGMFLGDKSLALKGVTESSEPLRVTAAQNLPQISPSANTFEHSIFSPNLNTQEFWVTVNQGAEQVGTQRTKNALRWPFDESLLVFPPSNPTSAHFSSNIDPLSKKNSGSSTSYDSVEANSHLNSALNGLYTNSYTDLPGYPESVIDESFTEIIQNYLMHEQIYGSFSDQLHMDGDKKLSHQPLEVQKPETFPNAFTYNIDPPSTHDVGSELDWISFFGLNPSIEAESASNVKDNNIIGTSEVSNNFLPTENFERTHGEGTFQMIPDVATYSHGHNIPNYFNFQENDLSVKIKDKIKIQESSKKINKPKVSGALHLESFKDNENSSKNWQILQLYNQKLINLAQPDRSFWEGYNVQTKTNNELVKSEEGEEEIYNKIWNKKLKYKFENILEDFKSKIENKSHEGSSDNTFLKLLSEMDRFVDSLPSTFDPIAESKSTKLLKIKKT</sequence>